<reference evidence="2" key="1">
    <citation type="journal article" date="2013" name="New Phytol.">
        <title>Plant Defensin type 1 (PDF1): protein promiscuity and expression variation within the Arabidopsis genus shed light on zinc tolerance acquisition in Arabidopsis halleri.</title>
        <authorList>
            <person name="Shahzad Z."/>
            <person name="Ranwez V."/>
            <person name="Fizames C."/>
            <person name="Marques L."/>
            <person name="Le Martret B."/>
            <person name="Alassimone J."/>
            <person name="Gode C."/>
            <person name="Lacombe E."/>
            <person name="Castillo T."/>
            <person name="Saumitou-Laprade P."/>
            <person name="Berthomieu P."/>
            <person name="Gosti F."/>
        </authorList>
    </citation>
    <scope>NUCLEOTIDE SEQUENCE</scope>
    <source>
        <tissue evidence="2">Leaves</tissue>
    </source>
</reference>
<dbReference type="AlphaFoldDB" id="I0J3I0"/>
<evidence type="ECO:0000313" key="2">
    <source>
        <dbReference type="EMBL" id="CCD74540.1"/>
    </source>
</evidence>
<dbReference type="EMBL" id="HE601752">
    <property type="protein sequence ID" value="CCD74540.1"/>
    <property type="molecule type" value="Genomic_DNA"/>
</dbReference>
<feature type="region of interest" description="Disordered" evidence="1">
    <location>
        <begin position="1"/>
        <end position="21"/>
    </location>
</feature>
<sequence>MKDKARWIREPKEQSKWLSPQGKSEVTAFRRESGIEVTVKSVQAMSGGDATELSLAETLKAMQQTMSEMSQKFSNVEKAVDTLQTSQETLWESGEEYPARQVLLREMKPVDKRPLVLLIRQLNRWKWRHRSKMKINLQINTNRKASTSSRP</sequence>
<proteinExistence type="predicted"/>
<feature type="compositionally biased region" description="Basic and acidic residues" evidence="1">
    <location>
        <begin position="1"/>
        <end position="15"/>
    </location>
</feature>
<organism evidence="2">
    <name type="scientific">Arabidopsis halleri subsp. halleri</name>
    <name type="common">Arabis halleri</name>
    <dbReference type="NCBI Taxonomy" id="81971"/>
    <lineage>
        <taxon>Eukaryota</taxon>
        <taxon>Viridiplantae</taxon>
        <taxon>Streptophyta</taxon>
        <taxon>Embryophyta</taxon>
        <taxon>Tracheophyta</taxon>
        <taxon>Spermatophyta</taxon>
        <taxon>Magnoliopsida</taxon>
        <taxon>eudicotyledons</taxon>
        <taxon>Gunneridae</taxon>
        <taxon>Pentapetalae</taxon>
        <taxon>rosids</taxon>
        <taxon>malvids</taxon>
        <taxon>Brassicales</taxon>
        <taxon>Brassicaceae</taxon>
        <taxon>Camelineae</taxon>
        <taxon>Arabidopsis</taxon>
    </lineage>
</organism>
<evidence type="ECO:0000256" key="1">
    <source>
        <dbReference type="SAM" id="MobiDB-lite"/>
    </source>
</evidence>
<name>I0J3I0_ARAHH</name>
<accession>I0J3I0</accession>
<protein>
    <submittedName>
        <fullName evidence="2">Uncharacterized protein</fullName>
    </submittedName>
</protein>